<keyword evidence="4 6" id="KW-1133">Transmembrane helix</keyword>
<dbReference type="NCBIfam" id="NF038013">
    <property type="entry name" value="AceTr_1"/>
    <property type="match status" value="1"/>
</dbReference>
<gene>
    <name evidence="7" type="ORF">B9G98_03166</name>
</gene>
<keyword evidence="5 6" id="KW-0472">Membrane</keyword>
<keyword evidence="8" id="KW-1185">Reference proteome</keyword>
<evidence type="ECO:0000313" key="8">
    <source>
        <dbReference type="Proteomes" id="UP000238350"/>
    </source>
</evidence>
<comment type="subcellular location">
    <subcellularLocation>
        <location evidence="1">Membrane</location>
        <topology evidence="1">Multi-pass membrane protein</topology>
    </subcellularLocation>
</comment>
<evidence type="ECO:0000256" key="6">
    <source>
        <dbReference type="SAM" id="Phobius"/>
    </source>
</evidence>
<sequence length="260" mass="27986">MSYEEPVINDHESAIGTPKDHNDGYVTIGRTRVPIEDVLTAYGGNLNPGIAAPSTHRFANPTPVGLGGFAMCLFAWSIGNFQGFGILVPNAIVTLAIFYGGVTQLLAAMWEIAVENTFGAVTLSGYASFWLSWGALNIPWFGVGQAYAAVENGPRMMQKYVGFYFLCWCIFSAGLCTCTVKSTFPMFAMFFLLFVTFLLLAIGSLTPTEGCNKAGGIVGIIAGVIAWYITFAGIATKENSYVTVRPIYMPGSIHGKSYKA</sequence>
<name>A0A2T0FKN0_9ASCO</name>
<dbReference type="EMBL" id="NDIQ01000021">
    <property type="protein sequence ID" value="PRT55546.1"/>
    <property type="molecule type" value="Genomic_DNA"/>
</dbReference>
<protein>
    <submittedName>
        <fullName evidence="7">Ammonia transport outward protein 2</fullName>
    </submittedName>
</protein>
<dbReference type="STRING" id="45607.A0A2T0FKN0"/>
<dbReference type="InterPro" id="IPR051633">
    <property type="entry name" value="AceTr"/>
</dbReference>
<dbReference type="PANTHER" id="PTHR31123">
    <property type="entry name" value="ACCUMULATION OF DYADS PROTEIN 2-RELATED"/>
    <property type="match status" value="1"/>
</dbReference>
<comment type="similarity">
    <text evidence="2">Belongs to the acetate uptake transporter (AceTr) (TC 2.A.96) family.</text>
</comment>
<evidence type="ECO:0000256" key="2">
    <source>
        <dbReference type="ARBA" id="ARBA00005587"/>
    </source>
</evidence>
<dbReference type="GeneID" id="36516914"/>
<accession>A0A2T0FKN0</accession>
<evidence type="ECO:0000256" key="1">
    <source>
        <dbReference type="ARBA" id="ARBA00004141"/>
    </source>
</evidence>
<feature type="transmembrane region" description="Helical" evidence="6">
    <location>
        <begin position="58"/>
        <end position="78"/>
    </location>
</feature>
<feature type="transmembrane region" description="Helical" evidence="6">
    <location>
        <begin position="118"/>
        <end position="141"/>
    </location>
</feature>
<dbReference type="Pfam" id="PF01184">
    <property type="entry name" value="Gpr1_Fun34_YaaH"/>
    <property type="match status" value="1"/>
</dbReference>
<feature type="transmembrane region" description="Helical" evidence="6">
    <location>
        <begin position="187"/>
        <end position="205"/>
    </location>
</feature>
<evidence type="ECO:0000313" key="7">
    <source>
        <dbReference type="EMBL" id="PRT55546.1"/>
    </source>
</evidence>
<dbReference type="InterPro" id="IPR000791">
    <property type="entry name" value="Gpr1/Fun34/SatP-like"/>
</dbReference>
<dbReference type="RefSeq" id="XP_024665491.1">
    <property type="nucleotide sequence ID" value="XM_024809723.1"/>
</dbReference>
<dbReference type="GO" id="GO:0015123">
    <property type="term" value="F:acetate transmembrane transporter activity"/>
    <property type="evidence" value="ECO:0007669"/>
    <property type="project" value="TreeGrafter"/>
</dbReference>
<reference evidence="7 8" key="1">
    <citation type="submission" date="2017-04" db="EMBL/GenBank/DDBJ databases">
        <title>Genome sequencing of [Candida] sorbophila.</title>
        <authorList>
            <person name="Ahn J.O."/>
        </authorList>
    </citation>
    <scope>NUCLEOTIDE SEQUENCE [LARGE SCALE GENOMIC DNA]</scope>
    <source>
        <strain evidence="7 8">DS02</strain>
    </source>
</reference>
<evidence type="ECO:0000256" key="5">
    <source>
        <dbReference type="ARBA" id="ARBA00023136"/>
    </source>
</evidence>
<evidence type="ECO:0000256" key="3">
    <source>
        <dbReference type="ARBA" id="ARBA00022692"/>
    </source>
</evidence>
<dbReference type="AlphaFoldDB" id="A0A2T0FKN0"/>
<dbReference type="GO" id="GO:0005886">
    <property type="term" value="C:plasma membrane"/>
    <property type="evidence" value="ECO:0007669"/>
    <property type="project" value="TreeGrafter"/>
</dbReference>
<feature type="transmembrane region" description="Helical" evidence="6">
    <location>
        <begin position="84"/>
        <end position="106"/>
    </location>
</feature>
<evidence type="ECO:0000256" key="4">
    <source>
        <dbReference type="ARBA" id="ARBA00022989"/>
    </source>
</evidence>
<keyword evidence="3 6" id="KW-0812">Transmembrane</keyword>
<dbReference type="Proteomes" id="UP000238350">
    <property type="component" value="Unassembled WGS sequence"/>
</dbReference>
<feature type="transmembrane region" description="Helical" evidence="6">
    <location>
        <begin position="161"/>
        <end position="180"/>
    </location>
</feature>
<organism evidence="7 8">
    <name type="scientific">Wickerhamiella sorbophila</name>
    <dbReference type="NCBI Taxonomy" id="45607"/>
    <lineage>
        <taxon>Eukaryota</taxon>
        <taxon>Fungi</taxon>
        <taxon>Dikarya</taxon>
        <taxon>Ascomycota</taxon>
        <taxon>Saccharomycotina</taxon>
        <taxon>Dipodascomycetes</taxon>
        <taxon>Dipodascales</taxon>
        <taxon>Trichomonascaceae</taxon>
        <taxon>Wickerhamiella</taxon>
    </lineage>
</organism>
<comment type="caution">
    <text evidence="7">The sequence shown here is derived from an EMBL/GenBank/DDBJ whole genome shotgun (WGS) entry which is preliminary data.</text>
</comment>
<proteinExistence type="inferred from homology"/>
<dbReference type="PANTHER" id="PTHR31123:SF1">
    <property type="entry name" value="ACCUMULATION OF DYADS PROTEIN 2-RELATED"/>
    <property type="match status" value="1"/>
</dbReference>
<feature type="transmembrane region" description="Helical" evidence="6">
    <location>
        <begin position="217"/>
        <end position="235"/>
    </location>
</feature>
<dbReference type="OrthoDB" id="3648309at2759"/>